<dbReference type="InterPro" id="IPR029058">
    <property type="entry name" value="AB_hydrolase_fold"/>
</dbReference>
<dbReference type="Gene3D" id="3.40.50.1820">
    <property type="entry name" value="alpha/beta hydrolase"/>
    <property type="match status" value="1"/>
</dbReference>
<dbReference type="OrthoDB" id="9785847at2"/>
<reference evidence="2 3" key="1">
    <citation type="submission" date="2017-12" db="EMBL/GenBank/DDBJ databases">
        <title>Confluentibacter flavum sp. nov., isolated from the saline lake.</title>
        <authorList>
            <person name="Yu L."/>
        </authorList>
    </citation>
    <scope>NUCLEOTIDE SEQUENCE [LARGE SCALE GENOMIC DNA]</scope>
    <source>
        <strain evidence="2 3">3B</strain>
    </source>
</reference>
<dbReference type="InterPro" id="IPR000073">
    <property type="entry name" value="AB_hydrolase_1"/>
</dbReference>
<dbReference type="SUPFAM" id="SSF53474">
    <property type="entry name" value="alpha/beta-Hydrolases"/>
    <property type="match status" value="1"/>
</dbReference>
<dbReference type="RefSeq" id="WP_106659527.1">
    <property type="nucleotide sequence ID" value="NZ_PJEO01000028.1"/>
</dbReference>
<evidence type="ECO:0000313" key="3">
    <source>
        <dbReference type="Proteomes" id="UP000233435"/>
    </source>
</evidence>
<keyword evidence="2" id="KW-0378">Hydrolase</keyword>
<organism evidence="2 3">
    <name type="scientific">Confluentibacter flavum</name>
    <dbReference type="NCBI Taxonomy" id="1909700"/>
    <lineage>
        <taxon>Bacteria</taxon>
        <taxon>Pseudomonadati</taxon>
        <taxon>Bacteroidota</taxon>
        <taxon>Flavobacteriia</taxon>
        <taxon>Flavobacteriales</taxon>
        <taxon>Flavobacteriaceae</taxon>
        <taxon>Confluentibacter</taxon>
    </lineage>
</organism>
<dbReference type="GO" id="GO:0016787">
    <property type="term" value="F:hydrolase activity"/>
    <property type="evidence" value="ECO:0007669"/>
    <property type="project" value="UniProtKB-KW"/>
</dbReference>
<dbReference type="AlphaFoldDB" id="A0A2N3HK57"/>
<dbReference type="Proteomes" id="UP000233435">
    <property type="component" value="Unassembled WGS sequence"/>
</dbReference>
<dbReference type="PANTHER" id="PTHR46438:SF11">
    <property type="entry name" value="LIPASE-RELATED"/>
    <property type="match status" value="1"/>
</dbReference>
<feature type="domain" description="AB hydrolase-1" evidence="1">
    <location>
        <begin position="74"/>
        <end position="174"/>
    </location>
</feature>
<comment type="caution">
    <text evidence="2">The sequence shown here is derived from an EMBL/GenBank/DDBJ whole genome shotgun (WGS) entry which is preliminary data.</text>
</comment>
<evidence type="ECO:0000259" key="1">
    <source>
        <dbReference type="Pfam" id="PF00561"/>
    </source>
</evidence>
<evidence type="ECO:0000313" key="2">
    <source>
        <dbReference type="EMBL" id="PKQ45313.1"/>
    </source>
</evidence>
<name>A0A2N3HK57_9FLAO</name>
<sequence length="275" mass="31170">MNKYLPKIIGSSINFISHISTPFAVHLAFQLFSRPQKGNAKKMDTEFLNASIQKELHYQDISIMTYQWVGKKDTILLVHGWESNTSRWKKLIELLKTLDYNIITLDAPAHGNSGGTLFNAILYSECIHVVAKKIKPAIIIGHSVGGIATIISQHKYSLPSVKKVVLLGAPSNFTGIFDRYKSMMRYNKKVSNGIDQFVFNRFGHLPSYYHIHNFSENIHSQGLVIHDKEDRIIPYSDALDYQKHYKNSTLISTSGLGHGLKSKEINAHILDFINQ</sequence>
<dbReference type="Pfam" id="PF00561">
    <property type="entry name" value="Abhydrolase_1"/>
    <property type="match status" value="1"/>
</dbReference>
<proteinExistence type="predicted"/>
<gene>
    <name evidence="2" type="ORF">CSW08_08850</name>
</gene>
<dbReference type="PANTHER" id="PTHR46438">
    <property type="entry name" value="ALPHA/BETA-HYDROLASES SUPERFAMILY PROTEIN"/>
    <property type="match status" value="1"/>
</dbReference>
<accession>A0A2N3HK57</accession>
<dbReference type="EMBL" id="PJEO01000028">
    <property type="protein sequence ID" value="PKQ45313.1"/>
    <property type="molecule type" value="Genomic_DNA"/>
</dbReference>
<protein>
    <submittedName>
        <fullName evidence="2">Alpha/beta hydrolase</fullName>
    </submittedName>
</protein>
<keyword evidence="3" id="KW-1185">Reference proteome</keyword>